<feature type="domain" description="Fibronectin type-III" evidence="1">
    <location>
        <begin position="484"/>
        <end position="573"/>
    </location>
</feature>
<proteinExistence type="predicted"/>
<evidence type="ECO:0000313" key="3">
    <source>
        <dbReference type="Proteomes" id="UP000472271"/>
    </source>
</evidence>
<dbReference type="SMART" id="SM00060">
    <property type="entry name" value="FN3"/>
    <property type="match status" value="5"/>
</dbReference>
<accession>A0A673CMB9</accession>
<dbReference type="SUPFAM" id="SSF49265">
    <property type="entry name" value="Fibronectin type III"/>
    <property type="match status" value="5"/>
</dbReference>
<evidence type="ECO:0000259" key="1">
    <source>
        <dbReference type="PROSITE" id="PS50853"/>
    </source>
</evidence>
<name>A0A673CMB9_9TELE</name>
<dbReference type="Proteomes" id="UP000472271">
    <property type="component" value="Chromosome 4"/>
</dbReference>
<dbReference type="Ensembl" id="ENSSORT00005056630.1">
    <property type="protein sequence ID" value="ENSSORP00005055350.1"/>
    <property type="gene ID" value="ENSSORG00005024703.1"/>
</dbReference>
<feature type="domain" description="Fibronectin type-III" evidence="1">
    <location>
        <begin position="314"/>
        <end position="398"/>
    </location>
</feature>
<dbReference type="InterPro" id="IPR003961">
    <property type="entry name" value="FN3_dom"/>
</dbReference>
<dbReference type="CDD" id="cd00063">
    <property type="entry name" value="FN3"/>
    <property type="match status" value="3"/>
</dbReference>
<dbReference type="AlphaFoldDB" id="A0A673CMB9"/>
<reference evidence="2" key="2">
    <citation type="submission" date="2025-08" db="UniProtKB">
        <authorList>
            <consortium name="Ensembl"/>
        </authorList>
    </citation>
    <scope>IDENTIFICATION</scope>
</reference>
<dbReference type="Gene3D" id="2.60.40.10">
    <property type="entry name" value="Immunoglobulins"/>
    <property type="match status" value="3"/>
</dbReference>
<dbReference type="Gene3D" id="6.10.250.2590">
    <property type="match status" value="1"/>
</dbReference>
<organism evidence="2 3">
    <name type="scientific">Sphaeramia orbicularis</name>
    <name type="common">orbiculate cardinalfish</name>
    <dbReference type="NCBI Taxonomy" id="375764"/>
    <lineage>
        <taxon>Eukaryota</taxon>
        <taxon>Metazoa</taxon>
        <taxon>Chordata</taxon>
        <taxon>Craniata</taxon>
        <taxon>Vertebrata</taxon>
        <taxon>Euteleostomi</taxon>
        <taxon>Actinopterygii</taxon>
        <taxon>Neopterygii</taxon>
        <taxon>Teleostei</taxon>
        <taxon>Neoteleostei</taxon>
        <taxon>Acanthomorphata</taxon>
        <taxon>Gobiaria</taxon>
        <taxon>Kurtiformes</taxon>
        <taxon>Apogonoidei</taxon>
        <taxon>Apogonidae</taxon>
        <taxon>Apogoninae</taxon>
        <taxon>Sphaeramia</taxon>
    </lineage>
</organism>
<dbReference type="PROSITE" id="PS50853">
    <property type="entry name" value="FN3"/>
    <property type="match status" value="4"/>
</dbReference>
<dbReference type="PANTHER" id="PTHR47135:SF1">
    <property type="entry name" value="FIBRONECTIN TYPE III DOMAIN-CONTAINING PROTEIN 7"/>
    <property type="match status" value="1"/>
</dbReference>
<reference evidence="2" key="1">
    <citation type="submission" date="2019-06" db="EMBL/GenBank/DDBJ databases">
        <authorList>
            <consortium name="Wellcome Sanger Institute Data Sharing"/>
        </authorList>
    </citation>
    <scope>NUCLEOTIDE SEQUENCE [LARGE SCALE GENOMIC DNA]</scope>
</reference>
<sequence length="589" mass="63779">NSSIIVSWDPIPHAVQYSVYLHLLGSDEIIKRNTSNTNLTVYDLEPGSLYMIKGCAWDPEDRKGEPSSYAGLLVSWSLDREVYGVIDYHVMSDHNLMCNSSSDSCILSPVGCGEVHSIQVTASNDAGPSYPSSPTVFITFPCPPESLAIQETAPENCTLSWDSVEYADSYRAYFKNGAGEEEICNTTGNNCTFHCECGYQYLMMVTAINQAGESPKGMTLNYTTVPCCPEDVSVSLVSTDTLEIMWEASRGADLYETRAADNLEDIRCNDTAPVCALSDLTCDRSYSVVVIPCNDVSGCNHNCGAHTKDTAPCTPEDVTVNQQSDSSLTVSWTGTNRAATYTVSAVGDGDVYTCSDPGSSCDITGLPCGCTFEVSVKANSTAGQSLPSFSHSVETEPCCPDSLSVDQVTQAMTNVSWSHAKGAYSFITSLTSSRGHARCHTEDSHCLMGCITCGTNYTVTMKAYSQSGRMSNCTYQGFSSSICCPSGVRLYKLSNNSLRVFWRSSGSMHNYNVELMGANRNYTCQANAGHSSCDIDIVQCGDVYRVVVAPVTPEGTVVPFCAQRMYSGITDRSYVIFLSVIYRGKRSVE</sequence>
<reference evidence="2" key="3">
    <citation type="submission" date="2025-09" db="UniProtKB">
        <authorList>
            <consortium name="Ensembl"/>
        </authorList>
    </citation>
    <scope>IDENTIFICATION</scope>
</reference>
<dbReference type="InParanoid" id="A0A673CMB9"/>
<feature type="domain" description="Fibronectin type-III" evidence="1">
    <location>
        <begin position="143"/>
        <end position="227"/>
    </location>
</feature>
<dbReference type="Pfam" id="PF00041">
    <property type="entry name" value="fn3"/>
    <property type="match status" value="1"/>
</dbReference>
<feature type="domain" description="Fibronectin type-III" evidence="1">
    <location>
        <begin position="1"/>
        <end position="80"/>
    </location>
</feature>
<dbReference type="InterPro" id="IPR036116">
    <property type="entry name" value="FN3_sf"/>
</dbReference>
<dbReference type="InterPro" id="IPR013783">
    <property type="entry name" value="Ig-like_fold"/>
</dbReference>
<evidence type="ECO:0000313" key="2">
    <source>
        <dbReference type="Ensembl" id="ENSSORP00005055350.1"/>
    </source>
</evidence>
<protein>
    <submittedName>
        <fullName evidence="2">Fibronectin type III domain containing 7</fullName>
    </submittedName>
</protein>
<dbReference type="PANTHER" id="PTHR47135">
    <property type="entry name" value="FIBRONECTIN TYPE III DOMAIN-CONTAINING PROTEIN 7"/>
    <property type="match status" value="1"/>
</dbReference>
<keyword evidence="3" id="KW-1185">Reference proteome</keyword>